<sequence length="329" mass="37395">MSDSEPRTRVRCTCQRFCRGSKSVSLATWYNHADYRPGGQKAHYTYRPRTLFDEIDDDDESSSSESSSSDSESSSSSSSRSSLSSSGSSSSYSRKSPPHKKRRMEQESDGGMEQGGPMQMDIDPAQQNALYAILPQLAKSTPLPRGARDLGDGFVLLRRRDELPHLILGERARAMREYLVPDGDPEAEVCVKRWARLRLPNGQIARSAWKEKMKSPRNVRMARNVKFVQNNRAEIAEVEFYFRTRDGRTLALAGLYPRPDRELWELSFQTAWSCEKPDRFIVFPVQDIRAVVAMIPHKRNGQDYFFLVEKPGLDIISLTGDIEEDDEDA</sequence>
<reference evidence="2" key="1">
    <citation type="submission" date="2020-05" db="EMBL/GenBank/DDBJ databases">
        <title>Mycena genomes resolve the evolution of fungal bioluminescence.</title>
        <authorList>
            <person name="Tsai I.J."/>
        </authorList>
    </citation>
    <scope>NUCLEOTIDE SEQUENCE</scope>
    <source>
        <strain evidence="2">110903Hualien_Pintung</strain>
    </source>
</reference>
<proteinExistence type="predicted"/>
<dbReference type="EMBL" id="JACAZE010000001">
    <property type="protein sequence ID" value="KAF7323224.1"/>
    <property type="molecule type" value="Genomic_DNA"/>
</dbReference>
<keyword evidence="3" id="KW-1185">Reference proteome</keyword>
<name>A0A8H6TUE3_MYCCL</name>
<protein>
    <submittedName>
        <fullName evidence="2">Uncharacterized protein</fullName>
    </submittedName>
</protein>
<dbReference type="OrthoDB" id="2669721at2759"/>
<evidence type="ECO:0000256" key="1">
    <source>
        <dbReference type="SAM" id="MobiDB-lite"/>
    </source>
</evidence>
<organism evidence="2 3">
    <name type="scientific">Mycena chlorophos</name>
    <name type="common">Agaric fungus</name>
    <name type="synonym">Agaricus chlorophos</name>
    <dbReference type="NCBI Taxonomy" id="658473"/>
    <lineage>
        <taxon>Eukaryota</taxon>
        <taxon>Fungi</taxon>
        <taxon>Dikarya</taxon>
        <taxon>Basidiomycota</taxon>
        <taxon>Agaricomycotina</taxon>
        <taxon>Agaricomycetes</taxon>
        <taxon>Agaricomycetidae</taxon>
        <taxon>Agaricales</taxon>
        <taxon>Marasmiineae</taxon>
        <taxon>Mycenaceae</taxon>
        <taxon>Mycena</taxon>
    </lineage>
</organism>
<feature type="compositionally biased region" description="Low complexity" evidence="1">
    <location>
        <begin position="63"/>
        <end position="93"/>
    </location>
</feature>
<feature type="region of interest" description="Disordered" evidence="1">
    <location>
        <begin position="54"/>
        <end position="121"/>
    </location>
</feature>
<gene>
    <name evidence="2" type="ORF">HMN09_00103100</name>
</gene>
<evidence type="ECO:0000313" key="3">
    <source>
        <dbReference type="Proteomes" id="UP000613580"/>
    </source>
</evidence>
<evidence type="ECO:0000313" key="2">
    <source>
        <dbReference type="EMBL" id="KAF7323224.1"/>
    </source>
</evidence>
<accession>A0A8H6TUE3</accession>
<dbReference type="AlphaFoldDB" id="A0A8H6TUE3"/>
<comment type="caution">
    <text evidence="2">The sequence shown here is derived from an EMBL/GenBank/DDBJ whole genome shotgun (WGS) entry which is preliminary data.</text>
</comment>
<dbReference type="Proteomes" id="UP000613580">
    <property type="component" value="Unassembled WGS sequence"/>
</dbReference>